<comment type="subcellular location">
    <subcellularLocation>
        <location evidence="1 7">Cell membrane</location>
        <topology evidence="1 7">Multi-pass membrane protein</topology>
    </subcellularLocation>
</comment>
<evidence type="ECO:0000256" key="2">
    <source>
        <dbReference type="ARBA" id="ARBA00009784"/>
    </source>
</evidence>
<keyword evidence="9" id="KW-1185">Reference proteome</keyword>
<dbReference type="EMBL" id="CP040820">
    <property type="protein sequence ID" value="QDL94331.1"/>
    <property type="molecule type" value="Genomic_DNA"/>
</dbReference>
<reference evidence="8 9" key="1">
    <citation type="submission" date="2019-06" db="EMBL/GenBank/DDBJ databases">
        <title>Genome sequence of Rhodobacteraceae bacterium D4M1.</title>
        <authorList>
            <person name="Cao J."/>
        </authorList>
    </citation>
    <scope>NUCLEOTIDE SEQUENCE [LARGE SCALE GENOMIC DNA]</scope>
    <source>
        <strain evidence="8 9">D4M1</strain>
        <plasmid evidence="9">pd4m1b</plasmid>
    </source>
</reference>
<evidence type="ECO:0000256" key="3">
    <source>
        <dbReference type="ARBA" id="ARBA00022475"/>
    </source>
</evidence>
<feature type="transmembrane region" description="Helical" evidence="7">
    <location>
        <begin position="76"/>
        <end position="96"/>
    </location>
</feature>
<organism evidence="8 9">
    <name type="scientific">Paroceanicella profunda</name>
    <dbReference type="NCBI Taxonomy" id="2579971"/>
    <lineage>
        <taxon>Bacteria</taxon>
        <taxon>Pseudomonadati</taxon>
        <taxon>Pseudomonadota</taxon>
        <taxon>Alphaproteobacteria</taxon>
        <taxon>Rhodobacterales</taxon>
        <taxon>Paracoccaceae</taxon>
        <taxon>Paroceanicella</taxon>
    </lineage>
</organism>
<dbReference type="GO" id="GO:0005886">
    <property type="term" value="C:plasma membrane"/>
    <property type="evidence" value="ECO:0007669"/>
    <property type="project" value="UniProtKB-SubCell"/>
</dbReference>
<keyword evidence="8" id="KW-0614">Plasmid</keyword>
<dbReference type="InterPro" id="IPR002771">
    <property type="entry name" value="Multi_antbiot-R_MarC"/>
</dbReference>
<evidence type="ECO:0000256" key="1">
    <source>
        <dbReference type="ARBA" id="ARBA00004651"/>
    </source>
</evidence>
<keyword evidence="4 7" id="KW-0812">Transmembrane</keyword>
<dbReference type="Proteomes" id="UP000305888">
    <property type="component" value="Plasmid pD4M1B"/>
</dbReference>
<evidence type="ECO:0000256" key="6">
    <source>
        <dbReference type="ARBA" id="ARBA00023136"/>
    </source>
</evidence>
<dbReference type="PANTHER" id="PTHR33508">
    <property type="entry name" value="UPF0056 MEMBRANE PROTEIN YHCE"/>
    <property type="match status" value="1"/>
</dbReference>
<keyword evidence="6 7" id="KW-0472">Membrane</keyword>
<dbReference type="PANTHER" id="PTHR33508:SF1">
    <property type="entry name" value="UPF0056 MEMBRANE PROTEIN YHCE"/>
    <property type="match status" value="1"/>
</dbReference>
<dbReference type="KEGG" id="ppru:FDP22_20875"/>
<evidence type="ECO:0000313" key="8">
    <source>
        <dbReference type="EMBL" id="QDL94331.1"/>
    </source>
</evidence>
<dbReference type="AlphaFoldDB" id="A0A5B8FIZ6"/>
<dbReference type="OrthoDB" id="7355171at2"/>
<dbReference type="Pfam" id="PF01914">
    <property type="entry name" value="MarC"/>
    <property type="match status" value="1"/>
</dbReference>
<sequence length="217" mass="22852">MDFSTIDLKLFATLFLLLLIGIGPKIALVPFLEKTRGATPEVQREVGRRMVITAVIAALVVFMVGGLLLKMLHITSGAVAVAGAIILAHIAVRMALGPGEEVVKEAHMVPKDLTKMAVYPLAVPYLFNPVGITVVIIASDSAEGIVATLMVLGLILLVGALDYLLFSNIDKIAKRINPTSLVVSEIVFGILLTAVAVQLLLFGLRSLGVLAPGVAGH</sequence>
<geneLocation type="plasmid" evidence="9">
    <name>pd4m1b</name>
</geneLocation>
<evidence type="ECO:0000313" key="9">
    <source>
        <dbReference type="Proteomes" id="UP000305888"/>
    </source>
</evidence>
<name>A0A5B8FIZ6_9RHOB</name>
<evidence type="ECO:0000256" key="5">
    <source>
        <dbReference type="ARBA" id="ARBA00022989"/>
    </source>
</evidence>
<evidence type="ECO:0000256" key="7">
    <source>
        <dbReference type="RuleBase" id="RU362048"/>
    </source>
</evidence>
<feature type="transmembrane region" description="Helical" evidence="7">
    <location>
        <begin position="186"/>
        <end position="204"/>
    </location>
</feature>
<dbReference type="RefSeq" id="WP_138576111.1">
    <property type="nucleotide sequence ID" value="NZ_CP040820.1"/>
</dbReference>
<keyword evidence="3" id="KW-1003">Cell membrane</keyword>
<accession>A0A5B8FIZ6</accession>
<comment type="caution">
    <text evidence="7">Lacks conserved residue(s) required for the propagation of feature annotation.</text>
</comment>
<gene>
    <name evidence="8" type="ORF">FDP22_20875</name>
</gene>
<comment type="similarity">
    <text evidence="2 7">Belongs to the UPF0056 (MarC) family.</text>
</comment>
<proteinExistence type="inferred from homology"/>
<feature type="transmembrane region" description="Helical" evidence="7">
    <location>
        <begin position="145"/>
        <end position="166"/>
    </location>
</feature>
<protein>
    <recommendedName>
        <fullName evidence="7">UPF0056 membrane protein</fullName>
    </recommendedName>
</protein>
<evidence type="ECO:0000256" key="4">
    <source>
        <dbReference type="ARBA" id="ARBA00022692"/>
    </source>
</evidence>
<feature type="transmembrane region" description="Helical" evidence="7">
    <location>
        <begin position="51"/>
        <end position="69"/>
    </location>
</feature>
<keyword evidence="5 7" id="KW-1133">Transmembrane helix</keyword>
<feature type="transmembrane region" description="Helical" evidence="7">
    <location>
        <begin position="116"/>
        <end position="138"/>
    </location>
</feature>